<dbReference type="PANTHER" id="PTHR33670">
    <property type="entry name" value="SPLICING FACTOR, PROLINE- AND GLUTAMINE-RICH-LIKE"/>
    <property type="match status" value="1"/>
</dbReference>
<gene>
    <name evidence="2" type="ORF">LTRI10_LOCUS1904</name>
</gene>
<accession>A0AAV2CCN3</accession>
<protein>
    <submittedName>
        <fullName evidence="2">Uncharacterized protein</fullName>
    </submittedName>
</protein>
<evidence type="ECO:0000313" key="2">
    <source>
        <dbReference type="EMBL" id="CAL1354049.1"/>
    </source>
</evidence>
<feature type="compositionally biased region" description="Basic residues" evidence="1">
    <location>
        <begin position="45"/>
        <end position="58"/>
    </location>
</feature>
<evidence type="ECO:0000256" key="1">
    <source>
        <dbReference type="SAM" id="MobiDB-lite"/>
    </source>
</evidence>
<evidence type="ECO:0000313" key="3">
    <source>
        <dbReference type="Proteomes" id="UP001497516"/>
    </source>
</evidence>
<dbReference type="AlphaFoldDB" id="A0AAV2CCN3"/>
<reference evidence="2 3" key="1">
    <citation type="submission" date="2024-04" db="EMBL/GenBank/DDBJ databases">
        <authorList>
            <person name="Fracassetti M."/>
        </authorList>
    </citation>
    <scope>NUCLEOTIDE SEQUENCE [LARGE SCALE GENOMIC DNA]</scope>
</reference>
<dbReference type="EMBL" id="OZ034813">
    <property type="protein sequence ID" value="CAL1354049.1"/>
    <property type="molecule type" value="Genomic_DNA"/>
</dbReference>
<organism evidence="2 3">
    <name type="scientific">Linum trigynum</name>
    <dbReference type="NCBI Taxonomy" id="586398"/>
    <lineage>
        <taxon>Eukaryota</taxon>
        <taxon>Viridiplantae</taxon>
        <taxon>Streptophyta</taxon>
        <taxon>Embryophyta</taxon>
        <taxon>Tracheophyta</taxon>
        <taxon>Spermatophyta</taxon>
        <taxon>Magnoliopsida</taxon>
        <taxon>eudicotyledons</taxon>
        <taxon>Gunneridae</taxon>
        <taxon>Pentapetalae</taxon>
        <taxon>rosids</taxon>
        <taxon>fabids</taxon>
        <taxon>Malpighiales</taxon>
        <taxon>Linaceae</taxon>
        <taxon>Linum</taxon>
    </lineage>
</organism>
<sequence>MATTVLSPQDCLCDSFTNCGSLLSTLPRTKICRNPTPTTTPNSAKHNRGQSNNRRKRSLNSSPPPRPTVEPSLSPHAAATKVLSMGQVKILKRGEEIQKDKENSPVVGSASTAVELKPDLVVSPTVNPKNAVELV</sequence>
<name>A0AAV2CCN3_9ROSI</name>
<feature type="region of interest" description="Disordered" evidence="1">
    <location>
        <begin position="29"/>
        <end position="75"/>
    </location>
</feature>
<dbReference type="PANTHER" id="PTHR33670:SF17">
    <property type="entry name" value="ANTHER-SPECIFIC PROLINE-RICH PROTEIN APG"/>
    <property type="match status" value="1"/>
</dbReference>
<proteinExistence type="predicted"/>
<feature type="compositionally biased region" description="Polar residues" evidence="1">
    <location>
        <begin position="35"/>
        <end position="44"/>
    </location>
</feature>
<dbReference type="Proteomes" id="UP001497516">
    <property type="component" value="Chromosome 1"/>
</dbReference>
<keyword evidence="3" id="KW-1185">Reference proteome</keyword>